<evidence type="ECO:0000313" key="2">
    <source>
        <dbReference type="EMBL" id="KKM04290.1"/>
    </source>
</evidence>
<keyword evidence="1" id="KW-0472">Membrane</keyword>
<feature type="transmembrane region" description="Helical" evidence="1">
    <location>
        <begin position="40"/>
        <end position="63"/>
    </location>
</feature>
<dbReference type="AlphaFoldDB" id="A0A0F9GZS8"/>
<sequence>MVYNSDMRKAAFWAYFSVDYATFIYLAFFSGWSTEWWHHFAWLLPQIFLAQLWPLYWGVIHWLV</sequence>
<reference evidence="2" key="1">
    <citation type="journal article" date="2015" name="Nature">
        <title>Complex archaea that bridge the gap between prokaryotes and eukaryotes.</title>
        <authorList>
            <person name="Spang A."/>
            <person name="Saw J.H."/>
            <person name="Jorgensen S.L."/>
            <person name="Zaremba-Niedzwiedzka K."/>
            <person name="Martijn J."/>
            <person name="Lind A.E."/>
            <person name="van Eijk R."/>
            <person name="Schleper C."/>
            <person name="Guy L."/>
            <person name="Ettema T.J."/>
        </authorList>
    </citation>
    <scope>NUCLEOTIDE SEQUENCE</scope>
</reference>
<name>A0A0F9GZS8_9ZZZZ</name>
<feature type="transmembrane region" description="Helical" evidence="1">
    <location>
        <begin position="12"/>
        <end position="34"/>
    </location>
</feature>
<keyword evidence="1" id="KW-0812">Transmembrane</keyword>
<gene>
    <name evidence="2" type="ORF">LCGC14_1765710</name>
</gene>
<organism evidence="2">
    <name type="scientific">marine sediment metagenome</name>
    <dbReference type="NCBI Taxonomy" id="412755"/>
    <lineage>
        <taxon>unclassified sequences</taxon>
        <taxon>metagenomes</taxon>
        <taxon>ecological metagenomes</taxon>
    </lineage>
</organism>
<dbReference type="EMBL" id="LAZR01016487">
    <property type="protein sequence ID" value="KKM04290.1"/>
    <property type="molecule type" value="Genomic_DNA"/>
</dbReference>
<evidence type="ECO:0000256" key="1">
    <source>
        <dbReference type="SAM" id="Phobius"/>
    </source>
</evidence>
<keyword evidence="1" id="KW-1133">Transmembrane helix</keyword>
<comment type="caution">
    <text evidence="2">The sequence shown here is derived from an EMBL/GenBank/DDBJ whole genome shotgun (WGS) entry which is preliminary data.</text>
</comment>
<accession>A0A0F9GZS8</accession>
<protein>
    <submittedName>
        <fullName evidence="2">Uncharacterized protein</fullName>
    </submittedName>
</protein>
<proteinExistence type="predicted"/>